<accession>A0A5M8NYM3</accession>
<comment type="caution">
    <text evidence="1">The sequence shown here is derived from an EMBL/GenBank/DDBJ whole genome shotgun (WGS) entry which is preliminary data.</text>
</comment>
<reference evidence="1 2" key="1">
    <citation type="submission" date="2019-03" db="EMBL/GenBank/DDBJ databases">
        <title>Single cell metagenomics reveals metabolic interactions within the superorganism composed of flagellate Streblomastix strix and complex community of Bacteroidetes bacteria on its surface.</title>
        <authorList>
            <person name="Treitli S.C."/>
            <person name="Kolisko M."/>
            <person name="Husnik F."/>
            <person name="Keeling P."/>
            <person name="Hampl V."/>
        </authorList>
    </citation>
    <scope>NUCLEOTIDE SEQUENCE [LARGE SCALE GENOMIC DNA]</scope>
    <source>
        <strain evidence="1">St1</strain>
    </source>
</reference>
<evidence type="ECO:0000313" key="2">
    <source>
        <dbReference type="Proteomes" id="UP000324575"/>
    </source>
</evidence>
<dbReference type="Proteomes" id="UP000324575">
    <property type="component" value="Unassembled WGS sequence"/>
</dbReference>
<name>A0A5M8NYM3_9BACT</name>
<proteinExistence type="predicted"/>
<protein>
    <submittedName>
        <fullName evidence="1">Uncharacterized protein</fullName>
    </submittedName>
</protein>
<evidence type="ECO:0000313" key="1">
    <source>
        <dbReference type="EMBL" id="KAA6300939.1"/>
    </source>
</evidence>
<sequence>MLKNIKLQIKKSRYLSIIPIFILPLPRKLGSGQICMLATTEKNAKNHLNGWYTTNHFAF</sequence>
<organism evidence="1 2">
    <name type="scientific">Candidatus Ordinivivax streblomastigis</name>
    <dbReference type="NCBI Taxonomy" id="2540710"/>
    <lineage>
        <taxon>Bacteria</taxon>
        <taxon>Pseudomonadati</taxon>
        <taxon>Bacteroidota</taxon>
        <taxon>Bacteroidia</taxon>
        <taxon>Bacteroidales</taxon>
        <taxon>Candidatus Ordinivivax</taxon>
    </lineage>
</organism>
<dbReference type="AlphaFoldDB" id="A0A5M8NYM3"/>
<dbReference type="EMBL" id="SNRX01000038">
    <property type="protein sequence ID" value="KAA6300939.1"/>
    <property type="molecule type" value="Genomic_DNA"/>
</dbReference>
<gene>
    <name evidence="1" type="ORF">EZS26_002926</name>
</gene>